<evidence type="ECO:0000256" key="8">
    <source>
        <dbReference type="SAM" id="Phobius"/>
    </source>
</evidence>
<dbReference type="PROSITE" id="PS50111">
    <property type="entry name" value="CHEMOTAXIS_TRANSDUC_2"/>
    <property type="match status" value="1"/>
</dbReference>
<evidence type="ECO:0000256" key="3">
    <source>
        <dbReference type="ARBA" id="ARBA00022989"/>
    </source>
</evidence>
<keyword evidence="4 8" id="KW-0472">Membrane</keyword>
<dbReference type="PANTHER" id="PTHR32089:SF119">
    <property type="entry name" value="METHYL-ACCEPTING CHEMOTAXIS PROTEIN CTPL"/>
    <property type="match status" value="1"/>
</dbReference>
<dbReference type="PANTHER" id="PTHR32089">
    <property type="entry name" value="METHYL-ACCEPTING CHEMOTAXIS PROTEIN MCPB"/>
    <property type="match status" value="1"/>
</dbReference>
<evidence type="ECO:0000256" key="1">
    <source>
        <dbReference type="ARBA" id="ARBA00004141"/>
    </source>
</evidence>
<organism evidence="11 12">
    <name type="scientific">Marinobacter psychrophilus</name>
    <dbReference type="NCBI Taxonomy" id="330734"/>
    <lineage>
        <taxon>Bacteria</taxon>
        <taxon>Pseudomonadati</taxon>
        <taxon>Pseudomonadota</taxon>
        <taxon>Gammaproteobacteria</taxon>
        <taxon>Pseudomonadales</taxon>
        <taxon>Marinobacteraceae</taxon>
        <taxon>Marinobacter</taxon>
    </lineage>
</organism>
<keyword evidence="3 8" id="KW-1133">Transmembrane helix</keyword>
<dbReference type="RefSeq" id="WP_048387208.1">
    <property type="nucleotide sequence ID" value="NZ_CP011494.1"/>
</dbReference>
<accession>A0A0H4I336</accession>
<evidence type="ECO:0000256" key="4">
    <source>
        <dbReference type="ARBA" id="ARBA00023136"/>
    </source>
</evidence>
<feature type="transmembrane region" description="Helical" evidence="8">
    <location>
        <begin position="273"/>
        <end position="292"/>
    </location>
</feature>
<proteinExistence type="inferred from homology"/>
<dbReference type="GO" id="GO:0006935">
    <property type="term" value="P:chemotaxis"/>
    <property type="evidence" value="ECO:0007669"/>
    <property type="project" value="UniProtKB-ARBA"/>
</dbReference>
<evidence type="ECO:0000256" key="2">
    <source>
        <dbReference type="ARBA" id="ARBA00022692"/>
    </source>
</evidence>
<evidence type="ECO:0000256" key="5">
    <source>
        <dbReference type="ARBA" id="ARBA00023224"/>
    </source>
</evidence>
<comment type="similarity">
    <text evidence="6">Belongs to the methyl-accepting chemotaxis (MCP) protein family.</text>
</comment>
<keyword evidence="5 7" id="KW-0807">Transducer</keyword>
<protein>
    <submittedName>
        <fullName evidence="11">Chemotaxis protein</fullName>
    </submittedName>
</protein>
<dbReference type="InterPro" id="IPR004089">
    <property type="entry name" value="MCPsignal_dom"/>
</dbReference>
<keyword evidence="2 8" id="KW-0812">Transmembrane</keyword>
<dbReference type="Gene3D" id="1.10.287.950">
    <property type="entry name" value="Methyl-accepting chemotaxis protein"/>
    <property type="match status" value="1"/>
</dbReference>
<dbReference type="KEGG" id="mpq:ABA45_14385"/>
<dbReference type="Pfam" id="PF00015">
    <property type="entry name" value="MCPsignal"/>
    <property type="match status" value="1"/>
</dbReference>
<dbReference type="PATRIC" id="fig|330734.3.peg.3024"/>
<feature type="domain" description="HAMP" evidence="10">
    <location>
        <begin position="295"/>
        <end position="349"/>
    </location>
</feature>
<dbReference type="SMART" id="SM00304">
    <property type="entry name" value="HAMP"/>
    <property type="match status" value="1"/>
</dbReference>
<evidence type="ECO:0000259" key="9">
    <source>
        <dbReference type="PROSITE" id="PS50111"/>
    </source>
</evidence>
<comment type="subcellular location">
    <subcellularLocation>
        <location evidence="1">Membrane</location>
        <topology evidence="1">Multi-pass membrane protein</topology>
    </subcellularLocation>
</comment>
<dbReference type="Proteomes" id="UP000036406">
    <property type="component" value="Chromosome"/>
</dbReference>
<evidence type="ECO:0000256" key="7">
    <source>
        <dbReference type="PROSITE-ProRule" id="PRU00284"/>
    </source>
</evidence>
<dbReference type="SUPFAM" id="SSF58104">
    <property type="entry name" value="Methyl-accepting chemotaxis protein (MCP) signaling domain"/>
    <property type="match status" value="1"/>
</dbReference>
<dbReference type="SMART" id="SM00283">
    <property type="entry name" value="MA"/>
    <property type="match status" value="1"/>
</dbReference>
<dbReference type="STRING" id="330734.ABA45_14385"/>
<dbReference type="GO" id="GO:0016020">
    <property type="term" value="C:membrane"/>
    <property type="evidence" value="ECO:0007669"/>
    <property type="project" value="UniProtKB-SubCell"/>
</dbReference>
<feature type="transmembrane region" description="Helical" evidence="8">
    <location>
        <begin position="12"/>
        <end position="33"/>
    </location>
</feature>
<evidence type="ECO:0000313" key="12">
    <source>
        <dbReference type="Proteomes" id="UP000036406"/>
    </source>
</evidence>
<evidence type="ECO:0000256" key="6">
    <source>
        <dbReference type="ARBA" id="ARBA00029447"/>
    </source>
</evidence>
<dbReference type="AlphaFoldDB" id="A0A0H4I336"/>
<keyword evidence="12" id="KW-1185">Reference proteome</keyword>
<evidence type="ECO:0000259" key="10">
    <source>
        <dbReference type="PROSITE" id="PS50885"/>
    </source>
</evidence>
<dbReference type="GO" id="GO:0007165">
    <property type="term" value="P:signal transduction"/>
    <property type="evidence" value="ECO:0007669"/>
    <property type="project" value="UniProtKB-KW"/>
</dbReference>
<reference evidence="11 12" key="1">
    <citation type="submission" date="2015-05" db="EMBL/GenBank/DDBJ databases">
        <title>Complete genome of Marinobacter psychrophilus strain 20041T isolated from sea-ice of the Canadian Basin.</title>
        <authorList>
            <person name="Song L."/>
            <person name="Ren L."/>
            <person name="Yu Y."/>
            <person name="Wang X."/>
        </authorList>
    </citation>
    <scope>NUCLEOTIDE SEQUENCE [LARGE SCALE GENOMIC DNA]</scope>
    <source>
        <strain evidence="11 12">20041</strain>
    </source>
</reference>
<dbReference type="EMBL" id="CP011494">
    <property type="protein sequence ID" value="AKO53456.1"/>
    <property type="molecule type" value="Genomic_DNA"/>
</dbReference>
<gene>
    <name evidence="11" type="ORF">ABA45_14385</name>
</gene>
<dbReference type="PROSITE" id="PS50885">
    <property type="entry name" value="HAMP"/>
    <property type="match status" value="1"/>
</dbReference>
<sequence length="626" mass="67479">MKFNLSWRQKFQMLIIATLTGMTIIAGAILWGLETVSSSYESVYQISRYQTSASNLASKWNAVEKQLTTLSGDDQSELLADFDELTSDAKALQRQANQLNDPGSIRFAESIHTEAKRYVTLRREWLQQMNVLGFSDSAGIRQELAVVMAELQTLSLSLTDEAINEIESTSGNYISTRNPALAEASSRAIKVMEDIVEEYDWRDIDIGKNTSQYRAVFDRADAVLQQIATTSNNAEQAGGNLQQQVIAQAETLQSGLIASTLLSAENAKVSAKMVSIGSILLFAPLLVLVLFLTSRALVSQLNLVVELLSRVSEGDLTKKLSLGDNDNDEFNVLGSATNQMIDKIGVLMRESIAGTRDLIEVHHELEKTMVRLTQNNEIVESQTILAATASQQISVTLNDVAERTSQVGIATQAANESAQSGARVVEDSVASVRLLSGVIQDTHGHVKLLTQASAKVTGIIGVINSLADQTNLLALNAAIEAARAGDAGRGFSVVADEVRTLAQKTVAATTNIVGIIDELNLQTASMDTLASNGLKIAKEGEHHASQIAGAMGGVAQSIVTLNSEMDQVVVAVEEISVTTEDIAQKMEEIRGQSVETQAIGAELGRQNQRLSEQANVISESTRRFSV</sequence>
<dbReference type="InterPro" id="IPR003660">
    <property type="entry name" value="HAMP_dom"/>
</dbReference>
<name>A0A0H4I336_9GAMM</name>
<evidence type="ECO:0000313" key="11">
    <source>
        <dbReference type="EMBL" id="AKO53456.1"/>
    </source>
</evidence>
<feature type="domain" description="Methyl-accepting transducer" evidence="9">
    <location>
        <begin position="354"/>
        <end position="590"/>
    </location>
</feature>